<dbReference type="GO" id="GO:0017128">
    <property type="term" value="F:phospholipid scramblase activity"/>
    <property type="evidence" value="ECO:0007669"/>
    <property type="project" value="InterPro"/>
</dbReference>
<sequence length="324" mass="35595">MSNPPPYSDTVPLTSYQPADEYPAQNQPHNPPNVAFSQPGQPNPQMVPMQNLPPSQGMAAGDLGNVPALPPGYTQPVISTQPQNHPQTAPEGQRPDGWMSIPRGVPANCPPGLEYLASIDQLLIHQQVELVEVLIGFETANKYLIKNSVGQQVYYAAEDSDCCARNCCGPLRPFEMNILDNYGREVIHFSRPMSCQGCCCPCCLQSLEVYAPPGNLIGKIEEEWSFLTPIFTVKNAAGDTVLKIEGPICTFQLCSDRIFKVLSADGSDVVGQISKQWGGLLREMFTDADQFGVTFPMDLDVNLKAVMLGACFLIDYMFFERKNN</sequence>
<dbReference type="FunCoup" id="A0A482XB66">
    <property type="interactions" value="277"/>
</dbReference>
<organism evidence="4 5">
    <name type="scientific">Laodelphax striatellus</name>
    <name type="common">Small brown planthopper</name>
    <name type="synonym">Delphax striatella</name>
    <dbReference type="NCBI Taxonomy" id="195883"/>
    <lineage>
        <taxon>Eukaryota</taxon>
        <taxon>Metazoa</taxon>
        <taxon>Ecdysozoa</taxon>
        <taxon>Arthropoda</taxon>
        <taxon>Hexapoda</taxon>
        <taxon>Insecta</taxon>
        <taxon>Pterygota</taxon>
        <taxon>Neoptera</taxon>
        <taxon>Paraneoptera</taxon>
        <taxon>Hemiptera</taxon>
        <taxon>Auchenorrhyncha</taxon>
        <taxon>Fulgoroidea</taxon>
        <taxon>Delphacidae</taxon>
        <taxon>Criomorphinae</taxon>
        <taxon>Laodelphax</taxon>
    </lineage>
</organism>
<feature type="compositionally biased region" description="Polar residues" evidence="3">
    <location>
        <begin position="76"/>
        <end position="87"/>
    </location>
</feature>
<comment type="caution">
    <text evidence="4">The sequence shown here is derived from an EMBL/GenBank/DDBJ whole genome shotgun (WGS) entry which is preliminary data.</text>
</comment>
<accession>A0A482XB66</accession>
<dbReference type="STRING" id="195883.A0A482XB66"/>
<dbReference type="AlphaFoldDB" id="A0A482XB66"/>
<reference evidence="4 5" key="1">
    <citation type="journal article" date="2017" name="Gigascience">
        <title>Genome sequence of the small brown planthopper, Laodelphax striatellus.</title>
        <authorList>
            <person name="Zhu J."/>
            <person name="Jiang F."/>
            <person name="Wang X."/>
            <person name="Yang P."/>
            <person name="Bao Y."/>
            <person name="Zhao W."/>
            <person name="Wang W."/>
            <person name="Lu H."/>
            <person name="Wang Q."/>
            <person name="Cui N."/>
            <person name="Li J."/>
            <person name="Chen X."/>
            <person name="Luo L."/>
            <person name="Yu J."/>
            <person name="Kang L."/>
            <person name="Cui F."/>
        </authorList>
    </citation>
    <scope>NUCLEOTIDE SEQUENCE [LARGE SCALE GENOMIC DNA]</scope>
    <source>
        <strain evidence="4">Lst14</strain>
    </source>
</reference>
<gene>
    <name evidence="4" type="ORF">LSTR_LSTR000552</name>
</gene>
<name>A0A482XB66_LAOST</name>
<keyword evidence="5" id="KW-1185">Reference proteome</keyword>
<dbReference type="PANTHER" id="PTHR23248">
    <property type="entry name" value="PHOSPHOLIPID SCRAMBLASE-RELATED"/>
    <property type="match status" value="1"/>
</dbReference>
<comment type="function">
    <text evidence="2">May mediate accelerated ATP-independent bidirectional transbilayer migration of phospholipids upon binding calcium ions that results in a loss of phospholipid asymmetry in the plasma membrane.</text>
</comment>
<evidence type="ECO:0000256" key="3">
    <source>
        <dbReference type="SAM" id="MobiDB-lite"/>
    </source>
</evidence>
<evidence type="ECO:0000313" key="4">
    <source>
        <dbReference type="EMBL" id="RZF42929.1"/>
    </source>
</evidence>
<protein>
    <recommendedName>
        <fullName evidence="2">Phospholipid scramblase</fullName>
    </recommendedName>
</protein>
<dbReference type="OrthoDB" id="191150at2759"/>
<dbReference type="InterPro" id="IPR025659">
    <property type="entry name" value="Tubby-like_C"/>
</dbReference>
<keyword evidence="2" id="KW-0564">Palmitate</keyword>
<evidence type="ECO:0000256" key="1">
    <source>
        <dbReference type="ARBA" id="ARBA00005350"/>
    </source>
</evidence>
<dbReference type="GO" id="GO:0005886">
    <property type="term" value="C:plasma membrane"/>
    <property type="evidence" value="ECO:0007669"/>
    <property type="project" value="TreeGrafter"/>
</dbReference>
<keyword evidence="2" id="KW-0106">Calcium</keyword>
<evidence type="ECO:0000313" key="5">
    <source>
        <dbReference type="Proteomes" id="UP000291343"/>
    </source>
</evidence>
<comment type="cofactor">
    <cofactor evidence="2">
        <name>Ca(2+)</name>
        <dbReference type="ChEBI" id="CHEBI:29108"/>
    </cofactor>
</comment>
<keyword evidence="2" id="KW-0449">Lipoprotein</keyword>
<dbReference type="PANTHER" id="PTHR23248:SF9">
    <property type="entry name" value="PHOSPHOLIPID SCRAMBLASE"/>
    <property type="match status" value="1"/>
</dbReference>
<comment type="similarity">
    <text evidence="1 2">Belongs to the phospholipid scramblase family.</text>
</comment>
<dbReference type="InParanoid" id="A0A482XB66"/>
<dbReference type="SUPFAM" id="SSF54518">
    <property type="entry name" value="Tubby C-terminal domain-like"/>
    <property type="match status" value="1"/>
</dbReference>
<dbReference type="Pfam" id="PF03803">
    <property type="entry name" value="Scramblase"/>
    <property type="match status" value="1"/>
</dbReference>
<feature type="compositionally biased region" description="Polar residues" evidence="3">
    <location>
        <begin position="35"/>
        <end position="44"/>
    </location>
</feature>
<dbReference type="EMBL" id="QKKF02013694">
    <property type="protein sequence ID" value="RZF42929.1"/>
    <property type="molecule type" value="Genomic_DNA"/>
</dbReference>
<dbReference type="InterPro" id="IPR005552">
    <property type="entry name" value="Scramblase"/>
</dbReference>
<proteinExistence type="inferred from homology"/>
<feature type="region of interest" description="Disordered" evidence="3">
    <location>
        <begin position="1"/>
        <end position="96"/>
    </location>
</feature>
<dbReference type="Proteomes" id="UP000291343">
    <property type="component" value="Unassembled WGS sequence"/>
</dbReference>
<evidence type="ECO:0000256" key="2">
    <source>
        <dbReference type="RuleBase" id="RU363116"/>
    </source>
</evidence>